<dbReference type="GO" id="GO:0044718">
    <property type="term" value="P:siderophore transmembrane transport"/>
    <property type="evidence" value="ECO:0007669"/>
    <property type="project" value="TreeGrafter"/>
</dbReference>
<comment type="caution">
    <text evidence="9">The sequence shown here is derived from an EMBL/GenBank/DDBJ whole genome shotgun (WGS) entry which is preliminary data.</text>
</comment>
<dbReference type="EMBL" id="DVMS01000057">
    <property type="protein sequence ID" value="HIU38451.1"/>
    <property type="molecule type" value="Genomic_DNA"/>
</dbReference>
<keyword evidence="4" id="KW-0812">Transmembrane</keyword>
<evidence type="ECO:0000256" key="2">
    <source>
        <dbReference type="ARBA" id="ARBA00022448"/>
    </source>
</evidence>
<evidence type="ECO:0000256" key="4">
    <source>
        <dbReference type="ARBA" id="ARBA00022692"/>
    </source>
</evidence>
<feature type="domain" description="TonB-dependent receptor plug" evidence="8">
    <location>
        <begin position="43"/>
        <end position="119"/>
    </location>
</feature>
<dbReference type="InterPro" id="IPR012910">
    <property type="entry name" value="Plug_dom"/>
</dbReference>
<dbReference type="SUPFAM" id="SSF56935">
    <property type="entry name" value="Porins"/>
    <property type="match status" value="1"/>
</dbReference>
<reference evidence="9" key="1">
    <citation type="submission" date="2020-10" db="EMBL/GenBank/DDBJ databases">
        <authorList>
            <person name="Gilroy R."/>
        </authorList>
    </citation>
    <scope>NUCLEOTIDE SEQUENCE</scope>
    <source>
        <strain evidence="9">17073</strain>
    </source>
</reference>
<keyword evidence="7" id="KW-0998">Cell outer membrane</keyword>
<dbReference type="AlphaFoldDB" id="A0A9D1IKX5"/>
<reference evidence="9" key="2">
    <citation type="journal article" date="2021" name="PeerJ">
        <title>Extensive microbial diversity within the chicken gut microbiome revealed by metagenomics and culture.</title>
        <authorList>
            <person name="Gilroy R."/>
            <person name="Ravi A."/>
            <person name="Getino M."/>
            <person name="Pursley I."/>
            <person name="Horton D.L."/>
            <person name="Alikhan N.F."/>
            <person name="Baker D."/>
            <person name="Gharbi K."/>
            <person name="Hall N."/>
            <person name="Watson M."/>
            <person name="Adriaenssens E.M."/>
            <person name="Foster-Nyarko E."/>
            <person name="Jarju S."/>
            <person name="Secka A."/>
            <person name="Antonio M."/>
            <person name="Oren A."/>
            <person name="Chaudhuri R.R."/>
            <person name="La Ragione R."/>
            <person name="Hildebrand F."/>
            <person name="Pallen M.J."/>
        </authorList>
    </citation>
    <scope>NUCLEOTIDE SEQUENCE</scope>
    <source>
        <strain evidence="9">17073</strain>
    </source>
</reference>
<accession>A0A9D1IKX5</accession>
<evidence type="ECO:0000256" key="3">
    <source>
        <dbReference type="ARBA" id="ARBA00022452"/>
    </source>
</evidence>
<dbReference type="PANTHER" id="PTHR30069:SF29">
    <property type="entry name" value="HEMOGLOBIN AND HEMOGLOBIN-HAPTOGLOBIN-BINDING PROTEIN 1-RELATED"/>
    <property type="match status" value="1"/>
</dbReference>
<evidence type="ECO:0000256" key="6">
    <source>
        <dbReference type="ARBA" id="ARBA00023136"/>
    </source>
</evidence>
<keyword evidence="6" id="KW-0472">Membrane</keyword>
<dbReference type="Gene3D" id="2.40.170.20">
    <property type="entry name" value="TonB-dependent receptor, beta-barrel domain"/>
    <property type="match status" value="1"/>
</dbReference>
<dbReference type="GO" id="GO:0015344">
    <property type="term" value="F:siderophore uptake transmembrane transporter activity"/>
    <property type="evidence" value="ECO:0007669"/>
    <property type="project" value="TreeGrafter"/>
</dbReference>
<dbReference type="GO" id="GO:0009279">
    <property type="term" value="C:cell outer membrane"/>
    <property type="evidence" value="ECO:0007669"/>
    <property type="project" value="UniProtKB-SubCell"/>
</dbReference>
<dbReference type="Gene3D" id="2.170.130.10">
    <property type="entry name" value="TonB-dependent receptor, plug domain"/>
    <property type="match status" value="1"/>
</dbReference>
<name>A0A9D1IKX5_9BACT</name>
<protein>
    <submittedName>
        <fullName evidence="9">TonB-dependent receptor plug domain-containing protein</fullName>
    </submittedName>
</protein>
<dbReference type="InterPro" id="IPR039426">
    <property type="entry name" value="TonB-dep_rcpt-like"/>
</dbReference>
<sequence>MIHLQNVEVVGRQSRSNSGTLDMGMLRLNKDQLFNLPSMTGEPDIVKALAMQSGVSEGVEGFSGLYVRGGSNDQNLILFDGVPLYQISHLGGLFSSFNTEIVRDVTFYKSSFPANYGGRLSSVVDIRTKSPDFDSYHGAASLGLTSGMFHLSGPISKGKTAFDVSLRRSWLDILSAPAIAILNAINASNESDIIGRYAFTDLNAAVEHRFSGTNRLRVNFYWGNDLFKYGSKESNEADMEQSVDKLRWGNMLVSASWAYRYNDRWSSHVTASFVRYKSIYRQEMRERHNLDEGAGVVEEFAEREDQNRMDDMSLAADWLYEKGRKLQLRLGGYLMYHDFLPSYVHYTSVSAENSIDKMLSDYSIHAGEGGAYADVAFSPMPWFGVDAGLRLAAMRIYGHWETSVEPRAVVRIGLLDGLSLKAGYVRMGQFVQQVSDSYVNLPTDNWMPMGRLAEPLTSDQLSGGIYYDFDNGVSLSAEGYYKWLDGIAEVTEDYSYGYDKMQNILYGEGKAYGVDLSAAGNFGRLSGSVSYGFLWSNRRVDGINGGKWYPSKFDNRHKVNIVANYKLTNRIELNVSWIFATGNRMTVPLLMYQGFQDTGIPDDIAPNEMLGYENLGLKYFAERNNVRLPAYHRLDIGASFARALKNGRKGVWRVGLYNAYCHMNAMVVKRKEMVEGGFIDYGSSRPWNVTYETFSMFPIVPNVSYTLYF</sequence>
<evidence type="ECO:0000256" key="7">
    <source>
        <dbReference type="ARBA" id="ARBA00023237"/>
    </source>
</evidence>
<keyword evidence="9" id="KW-0675">Receptor</keyword>
<dbReference type="InterPro" id="IPR037066">
    <property type="entry name" value="Plug_dom_sf"/>
</dbReference>
<evidence type="ECO:0000259" key="8">
    <source>
        <dbReference type="Pfam" id="PF07715"/>
    </source>
</evidence>
<evidence type="ECO:0000256" key="5">
    <source>
        <dbReference type="ARBA" id="ARBA00022729"/>
    </source>
</evidence>
<dbReference type="InterPro" id="IPR036942">
    <property type="entry name" value="Beta-barrel_TonB_sf"/>
</dbReference>
<keyword evidence="3" id="KW-1134">Transmembrane beta strand</keyword>
<proteinExistence type="predicted"/>
<evidence type="ECO:0000256" key="1">
    <source>
        <dbReference type="ARBA" id="ARBA00004571"/>
    </source>
</evidence>
<keyword evidence="2" id="KW-0813">Transport</keyword>
<comment type="subcellular location">
    <subcellularLocation>
        <location evidence="1">Cell outer membrane</location>
        <topology evidence="1">Multi-pass membrane protein</topology>
    </subcellularLocation>
</comment>
<dbReference type="Proteomes" id="UP000824076">
    <property type="component" value="Unassembled WGS sequence"/>
</dbReference>
<evidence type="ECO:0000313" key="9">
    <source>
        <dbReference type="EMBL" id="HIU38451.1"/>
    </source>
</evidence>
<dbReference type="PANTHER" id="PTHR30069">
    <property type="entry name" value="TONB-DEPENDENT OUTER MEMBRANE RECEPTOR"/>
    <property type="match status" value="1"/>
</dbReference>
<evidence type="ECO:0000313" key="10">
    <source>
        <dbReference type="Proteomes" id="UP000824076"/>
    </source>
</evidence>
<keyword evidence="5" id="KW-0732">Signal</keyword>
<gene>
    <name evidence="9" type="ORF">IAD18_02150</name>
</gene>
<dbReference type="Pfam" id="PF07715">
    <property type="entry name" value="Plug"/>
    <property type="match status" value="1"/>
</dbReference>
<organism evidence="9 10">
    <name type="scientific">Candidatus Limisoma intestinavium</name>
    <dbReference type="NCBI Taxonomy" id="2840856"/>
    <lineage>
        <taxon>Bacteria</taxon>
        <taxon>Pseudomonadati</taxon>
        <taxon>Bacteroidota</taxon>
        <taxon>Bacteroidia</taxon>
        <taxon>Bacteroidales</taxon>
        <taxon>Candidatus Limisoma</taxon>
    </lineage>
</organism>